<protein>
    <submittedName>
        <fullName evidence="1">Uncharacterized protein</fullName>
    </submittedName>
</protein>
<dbReference type="Proteomes" id="UP000194841">
    <property type="component" value="Unassembled WGS sequence"/>
</dbReference>
<evidence type="ECO:0000313" key="1">
    <source>
        <dbReference type="EMBL" id="OUL57692.1"/>
    </source>
</evidence>
<organism evidence="1 2">
    <name type="scientific">Pseudoalteromonas ulvae</name>
    <dbReference type="NCBI Taxonomy" id="107327"/>
    <lineage>
        <taxon>Bacteria</taxon>
        <taxon>Pseudomonadati</taxon>
        <taxon>Pseudomonadota</taxon>
        <taxon>Gammaproteobacteria</taxon>
        <taxon>Alteromonadales</taxon>
        <taxon>Pseudoalteromonadaceae</taxon>
        <taxon>Pseudoalteromonas</taxon>
    </lineage>
</organism>
<reference evidence="1 2" key="1">
    <citation type="submission" date="2017-02" db="EMBL/GenBank/DDBJ databases">
        <title>Pseudoalteromonas ulvae TC14 Genome.</title>
        <authorList>
            <person name="Molmeret M."/>
        </authorList>
    </citation>
    <scope>NUCLEOTIDE SEQUENCE [LARGE SCALE GENOMIC DNA]</scope>
    <source>
        <strain evidence="1">TC14</strain>
    </source>
</reference>
<name>A0A244CQ20_PSEDV</name>
<dbReference type="OrthoDB" id="6227277at2"/>
<sequence length="170" mass="18760">MSNSNQSNDKNFDAFLTQSLGELNHDIAPKAALWRGIERAIDGQKQQQTTTAHTAKQSKAKYLAVAASVCAFALLVNVSLKSGTQVDPIIAMTNLYEAEKSALLVQYQTQPALTEDWQVQLAELESAEAAIKAALENDSKNPTLLRMLSQVYQQQLDLINRVHKPSLQHI</sequence>
<evidence type="ECO:0000313" key="2">
    <source>
        <dbReference type="Proteomes" id="UP000194841"/>
    </source>
</evidence>
<comment type="caution">
    <text evidence="1">The sequence shown here is derived from an EMBL/GenBank/DDBJ whole genome shotgun (WGS) entry which is preliminary data.</text>
</comment>
<proteinExistence type="predicted"/>
<keyword evidence="2" id="KW-1185">Reference proteome</keyword>
<accession>A0A244CQ20</accession>
<dbReference type="EMBL" id="MWPV01000003">
    <property type="protein sequence ID" value="OUL57692.1"/>
    <property type="molecule type" value="Genomic_DNA"/>
</dbReference>
<dbReference type="RefSeq" id="WP_086744275.1">
    <property type="nucleotide sequence ID" value="NZ_MWPV01000003.1"/>
</dbReference>
<dbReference type="AlphaFoldDB" id="A0A244CQ20"/>
<gene>
    <name evidence="1" type="ORF">B1199_11575</name>
</gene>